<name>A0A832H5U5_9CYAN</name>
<keyword evidence="1" id="KW-0732">Signal</keyword>
<dbReference type="Gene3D" id="3.60.15.10">
    <property type="entry name" value="Ribonuclease Z/Hydroxyacylglutathione hydrolase-like"/>
    <property type="match status" value="1"/>
</dbReference>
<evidence type="ECO:0000256" key="1">
    <source>
        <dbReference type="SAM" id="SignalP"/>
    </source>
</evidence>
<dbReference type="PANTHER" id="PTHR39189:SF1">
    <property type="entry name" value="UPF0173 METAL-DEPENDENT HYDROLASE YTKL"/>
    <property type="match status" value="1"/>
</dbReference>
<gene>
    <name evidence="2" type="ORF">ENR47_11350</name>
</gene>
<dbReference type="GO" id="GO:0016787">
    <property type="term" value="F:hydrolase activity"/>
    <property type="evidence" value="ECO:0007669"/>
    <property type="project" value="UniProtKB-KW"/>
</dbReference>
<dbReference type="EMBL" id="DSRD01000705">
    <property type="protein sequence ID" value="HGW94862.1"/>
    <property type="molecule type" value="Genomic_DNA"/>
</dbReference>
<organism evidence="2">
    <name type="scientific">Oscillatoriales cyanobacterium SpSt-402</name>
    <dbReference type="NCBI Taxonomy" id="2282168"/>
    <lineage>
        <taxon>Bacteria</taxon>
        <taxon>Bacillati</taxon>
        <taxon>Cyanobacteriota</taxon>
        <taxon>Cyanophyceae</taxon>
        <taxon>Oscillatoriophycideae</taxon>
        <taxon>Oscillatoriales</taxon>
    </lineage>
</organism>
<keyword evidence="2" id="KW-0378">Hydrolase</keyword>
<accession>A0A832H5U5</accession>
<comment type="caution">
    <text evidence="2">The sequence shown here is derived from an EMBL/GenBank/DDBJ whole genome shotgun (WGS) entry which is preliminary data.</text>
</comment>
<proteinExistence type="predicted"/>
<reference evidence="2" key="1">
    <citation type="journal article" date="2020" name="mSystems">
        <title>Genome- and Community-Level Interaction Insights into Carbon Utilization and Element Cycling Functions of Hydrothermarchaeota in Hydrothermal Sediment.</title>
        <authorList>
            <person name="Zhou Z."/>
            <person name="Liu Y."/>
            <person name="Xu W."/>
            <person name="Pan J."/>
            <person name="Luo Z.H."/>
            <person name="Li M."/>
        </authorList>
    </citation>
    <scope>NUCLEOTIDE SEQUENCE [LARGE SCALE GENOMIC DNA]</scope>
    <source>
        <strain evidence="2">SpSt-402</strain>
    </source>
</reference>
<evidence type="ECO:0000313" key="2">
    <source>
        <dbReference type="EMBL" id="HGW94862.1"/>
    </source>
</evidence>
<dbReference type="PANTHER" id="PTHR39189">
    <property type="entry name" value="UPF0173 METAL-DEPENDENT HYDROLASE YTKL"/>
    <property type="match status" value="1"/>
</dbReference>
<dbReference type="Pfam" id="PF13483">
    <property type="entry name" value="Lactamase_B_3"/>
    <property type="match status" value="1"/>
</dbReference>
<dbReference type="SUPFAM" id="SSF56281">
    <property type="entry name" value="Metallo-hydrolase/oxidoreductase"/>
    <property type="match status" value="1"/>
</dbReference>
<dbReference type="InterPro" id="IPR036866">
    <property type="entry name" value="RibonucZ/Hydroxyglut_hydro"/>
</dbReference>
<sequence length="257" mass="27534">MKRRGLMRYAGAGLLTALGMGVASGLQSYQAQTGGSVTIQWLGHTCYLFTGGGAGRILVNPFRTIGCTAGYRLPRVNADLVMISSQLLDEGAVEILPGNPKLLFEAGSYQVSGRQFQGIRTPHDLLDGKRFGINVAWRWKQGGIDILHLGGAAAPITPEQKILMGRPDLLLIPVGNGPKAYTPENAKAAIEVLNPKVVIPTHYRTRAARNVCDLVPVDNFLSLMSGVPVRRSGNTITLSPGNLPKSGTVIQVMSYPF</sequence>
<feature type="signal peptide" evidence="1">
    <location>
        <begin position="1"/>
        <end position="25"/>
    </location>
</feature>
<feature type="chain" id="PRO_5032276699" evidence="1">
    <location>
        <begin position="26"/>
        <end position="257"/>
    </location>
</feature>
<protein>
    <submittedName>
        <fullName evidence="2">Zn-dependent hydrolase</fullName>
    </submittedName>
</protein>
<dbReference type="AlphaFoldDB" id="A0A832H5U5"/>